<proteinExistence type="inferred from homology"/>
<keyword evidence="5" id="KW-1185">Reference proteome</keyword>
<dbReference type="GO" id="GO:0016811">
    <property type="term" value="F:hydrolase activity, acting on carbon-nitrogen (but not peptide) bonds, in linear amides"/>
    <property type="evidence" value="ECO:0007669"/>
    <property type="project" value="InterPro"/>
</dbReference>
<reference evidence="4 5" key="1">
    <citation type="submission" date="2016-12" db="EMBL/GenBank/DDBJ databases">
        <authorList>
            <person name="Song W.-J."/>
            <person name="Kurnit D.M."/>
        </authorList>
    </citation>
    <scope>NUCLEOTIDE SEQUENCE [LARGE SCALE GENOMIC DNA]</scope>
    <source>
        <strain evidence="4 5">DSM 19599</strain>
    </source>
</reference>
<dbReference type="Gene3D" id="3.40.50.1820">
    <property type="entry name" value="alpha/beta hydrolase"/>
    <property type="match status" value="1"/>
</dbReference>
<protein>
    <recommendedName>
        <fullName evidence="2">Putative carbamate hydrolase RutD</fullName>
        <ecNumber evidence="2">3.5.1.-</ecNumber>
    </recommendedName>
    <alternativeName>
        <fullName evidence="2">Aminohydrolase</fullName>
    </alternativeName>
</protein>
<dbReference type="OrthoDB" id="9793083at2"/>
<dbReference type="STRING" id="1123029.SAMN02745172_02177"/>
<feature type="domain" description="AB hydrolase-1" evidence="3">
    <location>
        <begin position="19"/>
        <end position="245"/>
    </location>
</feature>
<dbReference type="RefSeq" id="WP_073628548.1">
    <property type="nucleotide sequence ID" value="NZ_FRXO01000004.1"/>
</dbReference>
<evidence type="ECO:0000256" key="2">
    <source>
        <dbReference type="HAMAP-Rule" id="MF_00832"/>
    </source>
</evidence>
<accession>A0A1M7ZL35</accession>
<dbReference type="HAMAP" id="MF_00832">
    <property type="entry name" value="RutD"/>
    <property type="match status" value="1"/>
</dbReference>
<evidence type="ECO:0000313" key="4">
    <source>
        <dbReference type="EMBL" id="SHO65532.1"/>
    </source>
</evidence>
<sequence>MSACLSYTVLGADHSDAGTVVLSAGLGGTAAFWKPQIEALAGRLRVIVYDHAGTGSNARPLAAGYRIGDMADDVLAILDDAGIERAAVLGHALGGLVGLDLALKAPGRVSGLVLVNAWAKADAHTGRCFAARRELLLKSGIEAYVAAQPIFLYPSWWLSRNAARVAEEEAHGIAHFQGTDTILKRIDALMSFDVSDRLGEIETPCLVMAARDDVLVPWLCSERLAAGLPNARLEVVAEGGHGFSVVDPAPFNEAVLDFLLSERVANRLSAPDKSM</sequence>
<comment type="function">
    <text evidence="2">Involved in pyrimidine catabolism. May facilitate the hydrolysis of carbamate, a reaction that can also occur spontaneously.</text>
</comment>
<evidence type="ECO:0000259" key="3">
    <source>
        <dbReference type="Pfam" id="PF00561"/>
    </source>
</evidence>
<comment type="similarity">
    <text evidence="2">Belongs to the AB hydrolase superfamily. Hydrolase RutD family.</text>
</comment>
<dbReference type="AlphaFoldDB" id="A0A1M7ZL35"/>
<dbReference type="EMBL" id="FRXO01000004">
    <property type="protein sequence ID" value="SHO65532.1"/>
    <property type="molecule type" value="Genomic_DNA"/>
</dbReference>
<dbReference type="GO" id="GO:0019740">
    <property type="term" value="P:nitrogen utilization"/>
    <property type="evidence" value="ECO:0007669"/>
    <property type="project" value="UniProtKB-UniRule"/>
</dbReference>
<dbReference type="Proteomes" id="UP000186406">
    <property type="component" value="Unassembled WGS sequence"/>
</dbReference>
<dbReference type="NCBIfam" id="TIGR03611">
    <property type="entry name" value="RutD"/>
    <property type="match status" value="1"/>
</dbReference>
<gene>
    <name evidence="2" type="primary">rutD</name>
    <name evidence="4" type="ORF">SAMN02745172_02177</name>
</gene>
<dbReference type="InterPro" id="IPR000073">
    <property type="entry name" value="AB_hydrolase_1"/>
</dbReference>
<dbReference type="PANTHER" id="PTHR43433">
    <property type="entry name" value="HYDROLASE, ALPHA/BETA FOLD FAMILY PROTEIN"/>
    <property type="match status" value="1"/>
</dbReference>
<evidence type="ECO:0000313" key="5">
    <source>
        <dbReference type="Proteomes" id="UP000186406"/>
    </source>
</evidence>
<keyword evidence="1 2" id="KW-0378">Hydrolase</keyword>
<dbReference type="PANTHER" id="PTHR43433:SF5">
    <property type="entry name" value="AB HYDROLASE-1 DOMAIN-CONTAINING PROTEIN"/>
    <property type="match status" value="1"/>
</dbReference>
<dbReference type="InterPro" id="IPR019913">
    <property type="entry name" value="Pyrimidine_utilisation_RutD"/>
</dbReference>
<organism evidence="4 5">
    <name type="scientific">Pseudoxanthobacter soli DSM 19599</name>
    <dbReference type="NCBI Taxonomy" id="1123029"/>
    <lineage>
        <taxon>Bacteria</taxon>
        <taxon>Pseudomonadati</taxon>
        <taxon>Pseudomonadota</taxon>
        <taxon>Alphaproteobacteria</taxon>
        <taxon>Hyphomicrobiales</taxon>
        <taxon>Segnochrobactraceae</taxon>
        <taxon>Pseudoxanthobacter</taxon>
    </lineage>
</organism>
<dbReference type="InterPro" id="IPR050471">
    <property type="entry name" value="AB_hydrolase"/>
</dbReference>
<dbReference type="Pfam" id="PF00561">
    <property type="entry name" value="Abhydrolase_1"/>
    <property type="match status" value="1"/>
</dbReference>
<name>A0A1M7ZL35_9HYPH</name>
<dbReference type="EC" id="3.5.1.-" evidence="2"/>
<dbReference type="GO" id="GO:0006212">
    <property type="term" value="P:uracil catabolic process"/>
    <property type="evidence" value="ECO:0007669"/>
    <property type="project" value="UniProtKB-UniRule"/>
</dbReference>
<dbReference type="PRINTS" id="PR00111">
    <property type="entry name" value="ABHYDROLASE"/>
</dbReference>
<comment type="catalytic activity">
    <reaction evidence="2">
        <text>carbamate + 2 H(+) = NH4(+) + CO2</text>
        <dbReference type="Rhea" id="RHEA:15649"/>
        <dbReference type="ChEBI" id="CHEBI:13941"/>
        <dbReference type="ChEBI" id="CHEBI:15378"/>
        <dbReference type="ChEBI" id="CHEBI:16526"/>
        <dbReference type="ChEBI" id="CHEBI:28938"/>
    </reaction>
</comment>
<dbReference type="SUPFAM" id="SSF53474">
    <property type="entry name" value="alpha/beta-Hydrolases"/>
    <property type="match status" value="1"/>
</dbReference>
<dbReference type="InterPro" id="IPR029058">
    <property type="entry name" value="AB_hydrolase_fold"/>
</dbReference>
<evidence type="ECO:0000256" key="1">
    <source>
        <dbReference type="ARBA" id="ARBA00022801"/>
    </source>
</evidence>